<dbReference type="AlphaFoldDB" id="A0AAV4BUM2"/>
<evidence type="ECO:0000313" key="2">
    <source>
        <dbReference type="Proteomes" id="UP000735302"/>
    </source>
</evidence>
<dbReference type="EMBL" id="BLXT01005315">
    <property type="protein sequence ID" value="GFO22094.1"/>
    <property type="molecule type" value="Genomic_DNA"/>
</dbReference>
<dbReference type="Proteomes" id="UP000735302">
    <property type="component" value="Unassembled WGS sequence"/>
</dbReference>
<protein>
    <submittedName>
        <fullName evidence="1">Uncharacterized protein</fullName>
    </submittedName>
</protein>
<keyword evidence="2" id="KW-1185">Reference proteome</keyword>
<accession>A0AAV4BUM2</accession>
<organism evidence="1 2">
    <name type="scientific">Plakobranchus ocellatus</name>
    <dbReference type="NCBI Taxonomy" id="259542"/>
    <lineage>
        <taxon>Eukaryota</taxon>
        <taxon>Metazoa</taxon>
        <taxon>Spiralia</taxon>
        <taxon>Lophotrochozoa</taxon>
        <taxon>Mollusca</taxon>
        <taxon>Gastropoda</taxon>
        <taxon>Heterobranchia</taxon>
        <taxon>Euthyneura</taxon>
        <taxon>Panpulmonata</taxon>
        <taxon>Sacoglossa</taxon>
        <taxon>Placobranchoidea</taxon>
        <taxon>Plakobranchidae</taxon>
        <taxon>Plakobranchus</taxon>
    </lineage>
</organism>
<reference evidence="1 2" key="1">
    <citation type="journal article" date="2021" name="Elife">
        <title>Chloroplast acquisition without the gene transfer in kleptoplastic sea slugs, Plakobranchus ocellatus.</title>
        <authorList>
            <person name="Maeda T."/>
            <person name="Takahashi S."/>
            <person name="Yoshida T."/>
            <person name="Shimamura S."/>
            <person name="Takaki Y."/>
            <person name="Nagai Y."/>
            <person name="Toyoda A."/>
            <person name="Suzuki Y."/>
            <person name="Arimoto A."/>
            <person name="Ishii H."/>
            <person name="Satoh N."/>
            <person name="Nishiyama T."/>
            <person name="Hasebe M."/>
            <person name="Maruyama T."/>
            <person name="Minagawa J."/>
            <person name="Obokata J."/>
            <person name="Shigenobu S."/>
        </authorList>
    </citation>
    <scope>NUCLEOTIDE SEQUENCE [LARGE SCALE GENOMIC DNA]</scope>
</reference>
<evidence type="ECO:0000313" key="1">
    <source>
        <dbReference type="EMBL" id="GFO22094.1"/>
    </source>
</evidence>
<gene>
    <name evidence="1" type="ORF">PoB_004859900</name>
</gene>
<sequence>MYANGTLWNAPRQHPQKQNRFSDYRAFGLTGLLTNGPSDNKAYPVEVALSVLDSSAARNRKCDSIPAIFIRRLYSEHCGLDS</sequence>
<proteinExistence type="predicted"/>
<comment type="caution">
    <text evidence="1">The sequence shown here is derived from an EMBL/GenBank/DDBJ whole genome shotgun (WGS) entry which is preliminary data.</text>
</comment>
<name>A0AAV4BUM2_9GAST</name>